<feature type="chain" id="PRO_5045135371" description="Secreted protein" evidence="1">
    <location>
        <begin position="29"/>
        <end position="151"/>
    </location>
</feature>
<evidence type="ECO:0000313" key="3">
    <source>
        <dbReference type="Proteomes" id="UP001180531"/>
    </source>
</evidence>
<name>A0ABU2SUQ7_9ACTN</name>
<keyword evidence="1" id="KW-0732">Signal</keyword>
<accession>A0ABU2SUQ7</accession>
<proteinExistence type="predicted"/>
<dbReference type="Proteomes" id="UP001180531">
    <property type="component" value="Unassembled WGS sequence"/>
</dbReference>
<dbReference type="EMBL" id="JAVRFI010000014">
    <property type="protein sequence ID" value="MDT0451590.1"/>
    <property type="molecule type" value="Genomic_DNA"/>
</dbReference>
<feature type="signal peptide" evidence="1">
    <location>
        <begin position="1"/>
        <end position="28"/>
    </location>
</feature>
<keyword evidence="3" id="KW-1185">Reference proteome</keyword>
<organism evidence="2 3">
    <name type="scientific">Streptomyces hesseae</name>
    <dbReference type="NCBI Taxonomy" id="3075519"/>
    <lineage>
        <taxon>Bacteria</taxon>
        <taxon>Bacillati</taxon>
        <taxon>Actinomycetota</taxon>
        <taxon>Actinomycetes</taxon>
        <taxon>Kitasatosporales</taxon>
        <taxon>Streptomycetaceae</taxon>
        <taxon>Streptomyces</taxon>
    </lineage>
</organism>
<comment type="caution">
    <text evidence="2">The sequence shown here is derived from an EMBL/GenBank/DDBJ whole genome shotgun (WGS) entry which is preliminary data.</text>
</comment>
<protein>
    <recommendedName>
        <fullName evidence="4">Secreted protein</fullName>
    </recommendedName>
</protein>
<sequence>MRNGTRRALAVSAVTATALLTLAGQAGATAQSPYPYVHGKSHGGCSEAAGTYNYYDTGKRTPSGYQLFTTAFDIQVKDLCPKDPQHNAARLYLEYWQYRNGLDEWHGWHPVKTNGTYKPKNPPKNVWYLKIRVCDWNPTDGTLEKTCAEVK</sequence>
<reference evidence="2" key="1">
    <citation type="submission" date="2024-05" db="EMBL/GenBank/DDBJ databases">
        <title>30 novel species of actinomycetes from the DSMZ collection.</title>
        <authorList>
            <person name="Nouioui I."/>
        </authorList>
    </citation>
    <scope>NUCLEOTIDE SEQUENCE</scope>
    <source>
        <strain evidence="2">DSM 40473</strain>
    </source>
</reference>
<evidence type="ECO:0000313" key="2">
    <source>
        <dbReference type="EMBL" id="MDT0451590.1"/>
    </source>
</evidence>
<evidence type="ECO:0008006" key="4">
    <source>
        <dbReference type="Google" id="ProtNLM"/>
    </source>
</evidence>
<gene>
    <name evidence="2" type="ORF">RM609_21255</name>
</gene>
<evidence type="ECO:0000256" key="1">
    <source>
        <dbReference type="SAM" id="SignalP"/>
    </source>
</evidence>
<dbReference type="RefSeq" id="WP_311613080.1">
    <property type="nucleotide sequence ID" value="NZ_JAVRFI010000014.1"/>
</dbReference>